<protein>
    <recommendedName>
        <fullName evidence="1">Halobacterial output domain-containing protein</fullName>
    </recommendedName>
</protein>
<evidence type="ECO:0000313" key="3">
    <source>
        <dbReference type="Proteomes" id="UP000198775"/>
    </source>
</evidence>
<dbReference type="EMBL" id="FOCX01000004">
    <property type="protein sequence ID" value="SEN66149.1"/>
    <property type="molecule type" value="Genomic_DNA"/>
</dbReference>
<proteinExistence type="predicted"/>
<organism evidence="2 3">
    <name type="scientific">Halorientalis persicus</name>
    <dbReference type="NCBI Taxonomy" id="1367881"/>
    <lineage>
        <taxon>Archaea</taxon>
        <taxon>Methanobacteriati</taxon>
        <taxon>Methanobacteriota</taxon>
        <taxon>Stenosarchaea group</taxon>
        <taxon>Halobacteria</taxon>
        <taxon>Halobacteriales</taxon>
        <taxon>Haloarculaceae</taxon>
        <taxon>Halorientalis</taxon>
    </lineage>
</organism>
<evidence type="ECO:0000259" key="1">
    <source>
        <dbReference type="Pfam" id="PF18545"/>
    </source>
</evidence>
<dbReference type="OrthoDB" id="221929at2157"/>
<dbReference type="Pfam" id="PF18545">
    <property type="entry name" value="HalOD1"/>
    <property type="match status" value="1"/>
</dbReference>
<dbReference type="AlphaFoldDB" id="A0A1H8ICY7"/>
<feature type="domain" description="Halobacterial output" evidence="1">
    <location>
        <begin position="11"/>
        <end position="77"/>
    </location>
</feature>
<evidence type="ECO:0000313" key="2">
    <source>
        <dbReference type="EMBL" id="SEN66149.1"/>
    </source>
</evidence>
<gene>
    <name evidence="2" type="ORF">SAMN05216388_1004132</name>
</gene>
<accession>A0A1H8ICY7</accession>
<keyword evidence="3" id="KW-1185">Reference proteome</keyword>
<dbReference type="InterPro" id="IPR040624">
    <property type="entry name" value="HalOD1"/>
</dbReference>
<name>A0A1H8ICY7_9EURY</name>
<dbReference type="RefSeq" id="WP_092658596.1">
    <property type="nucleotide sequence ID" value="NZ_FOCX01000004.1"/>
</dbReference>
<dbReference type="Proteomes" id="UP000198775">
    <property type="component" value="Unassembled WGS sequence"/>
</dbReference>
<sequence>MGAHSRPKTAERFSTRVIEAIADVRGVDPTELDVPLYWEIDLEALDRLCGGDTDDIAVTFTYDGTTVTVHGDGRIEVGGAVYEA</sequence>
<reference evidence="3" key="1">
    <citation type="submission" date="2016-10" db="EMBL/GenBank/DDBJ databases">
        <authorList>
            <person name="Varghese N."/>
            <person name="Submissions S."/>
        </authorList>
    </citation>
    <scope>NUCLEOTIDE SEQUENCE [LARGE SCALE GENOMIC DNA]</scope>
    <source>
        <strain evidence="3">IBRC-M 10043</strain>
    </source>
</reference>